<evidence type="ECO:0000313" key="4">
    <source>
        <dbReference type="Proteomes" id="UP000226191"/>
    </source>
</evidence>
<proteinExistence type="predicted"/>
<dbReference type="EMBL" id="CP031442">
    <property type="protein sequence ID" value="AXM07856.1"/>
    <property type="molecule type" value="Genomic_DNA"/>
</dbReference>
<sequence length="203" mass="21974">MTGRLSCFGWFLRSRGLVAVVAYLTVGMVCAHHLGGDLVTVPFAGSRSVDVGLGPSSLSGILASVLFSSPDPQREQAFPDRPIRTMRVVWAVIVLVWPVAWAVLFNGDQPISQWWVLWFARNHVLLVGLAMVASVVLSVAWAWLPGTIFVLSCWILGTKDSAATPYWWALLNQSPLAPLSLAVSAALVVVGMVLQWSTPGPPR</sequence>
<dbReference type="EMBL" id="MVCE01000004">
    <property type="protein sequence ID" value="PGF33129.1"/>
    <property type="molecule type" value="Genomic_DNA"/>
</dbReference>
<name>A0A2B7I723_CUTAC</name>
<evidence type="ECO:0000313" key="3">
    <source>
        <dbReference type="EMBL" id="PGF33129.1"/>
    </source>
</evidence>
<reference evidence="2 5" key="2">
    <citation type="submission" date="2018-08" db="EMBL/GenBank/DDBJ databases">
        <title>Genome sequencing of Cutibacterium acnes KCOM 1315.</title>
        <authorList>
            <person name="Kook J.-K."/>
            <person name="Park S.-N."/>
            <person name="Lim Y.K."/>
        </authorList>
    </citation>
    <scope>NUCLEOTIDE SEQUENCE [LARGE SCALE GENOMIC DNA]</scope>
    <source>
        <strain evidence="2 5">KCOM 1315</strain>
    </source>
</reference>
<evidence type="ECO:0000256" key="1">
    <source>
        <dbReference type="SAM" id="Phobius"/>
    </source>
</evidence>
<reference evidence="3 4" key="1">
    <citation type="submission" date="2017-02" db="EMBL/GenBank/DDBJ databases">
        <title>Prevalence of linear plasmids in Cutibacterium acnes isolates obtained from cancerous prostatic tissue.</title>
        <authorList>
            <person name="Davidsson S."/>
            <person name="Bruggemann H."/>
        </authorList>
    </citation>
    <scope>NUCLEOTIDE SEQUENCE [LARGE SCALE GENOMIC DNA]</scope>
    <source>
        <strain evidence="3 4">11-78</strain>
    </source>
</reference>
<accession>A0A2B7I723</accession>
<feature type="transmembrane region" description="Helical" evidence="1">
    <location>
        <begin position="47"/>
        <end position="67"/>
    </location>
</feature>
<dbReference type="GeneID" id="92857474"/>
<dbReference type="Proteomes" id="UP000226191">
    <property type="component" value="Unassembled WGS sequence"/>
</dbReference>
<evidence type="ECO:0000313" key="2">
    <source>
        <dbReference type="EMBL" id="AXM07856.1"/>
    </source>
</evidence>
<evidence type="ECO:0000313" key="5">
    <source>
        <dbReference type="Proteomes" id="UP000256621"/>
    </source>
</evidence>
<organism evidence="3 4">
    <name type="scientific">Cutibacterium acnes</name>
    <name type="common">Propionibacterium acnes</name>
    <dbReference type="NCBI Taxonomy" id="1747"/>
    <lineage>
        <taxon>Bacteria</taxon>
        <taxon>Bacillati</taxon>
        <taxon>Actinomycetota</taxon>
        <taxon>Actinomycetes</taxon>
        <taxon>Propionibacteriales</taxon>
        <taxon>Propionibacteriaceae</taxon>
        <taxon>Cutibacterium</taxon>
    </lineage>
</organism>
<feature type="transmembrane region" description="Helical" evidence="1">
    <location>
        <begin position="125"/>
        <end position="156"/>
    </location>
</feature>
<protein>
    <submittedName>
        <fullName evidence="3">Uncharacterized protein</fullName>
    </submittedName>
</protein>
<keyword evidence="1" id="KW-1133">Transmembrane helix</keyword>
<keyword evidence="1" id="KW-0812">Transmembrane</keyword>
<keyword evidence="1" id="KW-0472">Membrane</keyword>
<feature type="transmembrane region" description="Helical" evidence="1">
    <location>
        <begin position="176"/>
        <end position="197"/>
    </location>
</feature>
<gene>
    <name evidence="3" type="ORF">B1B09_09380</name>
    <name evidence="2" type="ORF">DXN06_12715</name>
</gene>
<dbReference type="RefSeq" id="WP_002516886.1">
    <property type="nucleotide sequence ID" value="NZ_AP019664.1"/>
</dbReference>
<dbReference type="OrthoDB" id="3712141at2"/>
<dbReference type="Proteomes" id="UP000256621">
    <property type="component" value="Chromosome"/>
</dbReference>
<feature type="transmembrane region" description="Helical" evidence="1">
    <location>
        <begin position="88"/>
        <end position="105"/>
    </location>
</feature>
<dbReference type="AlphaFoldDB" id="A0A2B7I723"/>